<evidence type="ECO:0000256" key="1">
    <source>
        <dbReference type="SAM" id="MobiDB-lite"/>
    </source>
</evidence>
<evidence type="ECO:0000313" key="4">
    <source>
        <dbReference type="EMBL" id="MCW8109968.1"/>
    </source>
</evidence>
<organism evidence="4 5">
    <name type="scientific">Alteromonas aquimaris</name>
    <dbReference type="NCBI Taxonomy" id="2998417"/>
    <lineage>
        <taxon>Bacteria</taxon>
        <taxon>Pseudomonadati</taxon>
        <taxon>Pseudomonadota</taxon>
        <taxon>Gammaproteobacteria</taxon>
        <taxon>Alteromonadales</taxon>
        <taxon>Alteromonadaceae</taxon>
        <taxon>Alteromonas/Salinimonas group</taxon>
        <taxon>Alteromonas</taxon>
    </lineage>
</organism>
<feature type="compositionally biased region" description="Acidic residues" evidence="1">
    <location>
        <begin position="108"/>
        <end position="135"/>
    </location>
</feature>
<feature type="compositionally biased region" description="Acidic residues" evidence="1">
    <location>
        <begin position="193"/>
        <end position="206"/>
    </location>
</feature>
<sequence length="307" mass="34477">MKKLTLAVLISSALSAGAVAGDWKKDKMESADKDQIESTFAELDNDENGFISKEEADDDDIWEHFAKIDTDSDDQLSQAEFDTHLQSMPQHYEDDITATAQSGAIGDIDQEDTVSTETYVDADLESDDIERDYDGDSTTTVQTDAEADLESDDIEREYDTDTTVVAQTERDDAEVVITEQGQDSDLTAKSEVEVDAEAQNNEELETNSEMTARTESDVDLQEQDPMVQQDSEVKTESEMNSEDMVANNEFDMMDTDHDGQLSKAEAAQSGVNESFEDIDEDNDQLITRMEYAEYRQNRLNDYDEDEE</sequence>
<evidence type="ECO:0000256" key="2">
    <source>
        <dbReference type="SAM" id="SignalP"/>
    </source>
</evidence>
<dbReference type="Pfam" id="PF13202">
    <property type="entry name" value="EF-hand_5"/>
    <property type="match status" value="2"/>
</dbReference>
<dbReference type="Proteomes" id="UP001142810">
    <property type="component" value="Unassembled WGS sequence"/>
</dbReference>
<evidence type="ECO:0000259" key="3">
    <source>
        <dbReference type="PROSITE" id="PS50222"/>
    </source>
</evidence>
<feature type="chain" id="PRO_5046156230" description="EF-hand domain-containing protein" evidence="2">
    <location>
        <begin position="21"/>
        <end position="307"/>
    </location>
</feature>
<feature type="region of interest" description="Disordered" evidence="1">
    <location>
        <begin position="89"/>
        <end position="240"/>
    </location>
</feature>
<name>A0ABT3PB35_9ALTE</name>
<feature type="compositionally biased region" description="Acidic residues" evidence="1">
    <location>
        <begin position="145"/>
        <end position="160"/>
    </location>
</feature>
<gene>
    <name evidence="4" type="ORF">OPS25_15790</name>
</gene>
<evidence type="ECO:0000313" key="5">
    <source>
        <dbReference type="Proteomes" id="UP001142810"/>
    </source>
</evidence>
<dbReference type="InterPro" id="IPR011992">
    <property type="entry name" value="EF-hand-dom_pair"/>
</dbReference>
<protein>
    <recommendedName>
        <fullName evidence="3">EF-hand domain-containing protein</fullName>
    </recommendedName>
</protein>
<dbReference type="PROSITE" id="PS50222">
    <property type="entry name" value="EF_HAND_2"/>
    <property type="match status" value="1"/>
</dbReference>
<dbReference type="SUPFAM" id="SSF47473">
    <property type="entry name" value="EF-hand"/>
    <property type="match status" value="1"/>
</dbReference>
<keyword evidence="2" id="KW-0732">Signal</keyword>
<feature type="signal peptide" evidence="2">
    <location>
        <begin position="1"/>
        <end position="20"/>
    </location>
</feature>
<dbReference type="EMBL" id="JAPFRD010000013">
    <property type="protein sequence ID" value="MCW8109968.1"/>
    <property type="molecule type" value="Genomic_DNA"/>
</dbReference>
<dbReference type="InterPro" id="IPR002048">
    <property type="entry name" value="EF_hand_dom"/>
</dbReference>
<proteinExistence type="predicted"/>
<keyword evidence="5" id="KW-1185">Reference proteome</keyword>
<feature type="domain" description="EF-hand" evidence="3">
    <location>
        <begin position="56"/>
        <end position="91"/>
    </location>
</feature>
<reference evidence="4" key="1">
    <citation type="submission" date="2022-11" db="EMBL/GenBank/DDBJ databases">
        <title>Alteromonas sp. nov., isolated from sea water of the Qingdao.</title>
        <authorList>
            <person name="Wang Q."/>
        </authorList>
    </citation>
    <scope>NUCLEOTIDE SEQUENCE</scope>
    <source>
        <strain evidence="4">ASW11-7</strain>
    </source>
</reference>
<dbReference type="RefSeq" id="WP_265618858.1">
    <property type="nucleotide sequence ID" value="NZ_JAPFRD010000013.1"/>
</dbReference>
<dbReference type="PROSITE" id="PS00018">
    <property type="entry name" value="EF_HAND_1"/>
    <property type="match status" value="2"/>
</dbReference>
<dbReference type="Gene3D" id="1.10.238.10">
    <property type="entry name" value="EF-hand"/>
    <property type="match status" value="2"/>
</dbReference>
<dbReference type="InterPro" id="IPR018247">
    <property type="entry name" value="EF_Hand_1_Ca_BS"/>
</dbReference>
<comment type="caution">
    <text evidence="4">The sequence shown here is derived from an EMBL/GenBank/DDBJ whole genome shotgun (WGS) entry which is preliminary data.</text>
</comment>
<accession>A0ABT3PB35</accession>